<evidence type="ECO:0000313" key="3">
    <source>
        <dbReference type="Proteomes" id="UP001163046"/>
    </source>
</evidence>
<evidence type="ECO:0000256" key="1">
    <source>
        <dbReference type="SAM" id="Phobius"/>
    </source>
</evidence>
<name>A0A9X0CYC9_9CNID</name>
<evidence type="ECO:0008006" key="4">
    <source>
        <dbReference type="Google" id="ProtNLM"/>
    </source>
</evidence>
<dbReference type="Proteomes" id="UP001163046">
    <property type="component" value="Unassembled WGS sequence"/>
</dbReference>
<accession>A0A9X0CYC9</accession>
<keyword evidence="3" id="KW-1185">Reference proteome</keyword>
<gene>
    <name evidence="2" type="ORF">OS493_010794</name>
</gene>
<protein>
    <recommendedName>
        <fullName evidence="4">Potassium channel domain-containing protein</fullName>
    </recommendedName>
</protein>
<feature type="transmembrane region" description="Helical" evidence="1">
    <location>
        <begin position="23"/>
        <end position="43"/>
    </location>
</feature>
<dbReference type="Gene3D" id="1.10.287.70">
    <property type="match status" value="1"/>
</dbReference>
<reference evidence="2" key="1">
    <citation type="submission" date="2023-01" db="EMBL/GenBank/DDBJ databases">
        <title>Genome assembly of the deep-sea coral Lophelia pertusa.</title>
        <authorList>
            <person name="Herrera S."/>
            <person name="Cordes E."/>
        </authorList>
    </citation>
    <scope>NUCLEOTIDE SEQUENCE</scope>
    <source>
        <strain evidence="2">USNM1676648</strain>
        <tissue evidence="2">Polyp</tissue>
    </source>
</reference>
<keyword evidence="1" id="KW-0472">Membrane</keyword>
<comment type="caution">
    <text evidence="2">The sequence shown here is derived from an EMBL/GenBank/DDBJ whole genome shotgun (WGS) entry which is preliminary data.</text>
</comment>
<organism evidence="2 3">
    <name type="scientific">Desmophyllum pertusum</name>
    <dbReference type="NCBI Taxonomy" id="174260"/>
    <lineage>
        <taxon>Eukaryota</taxon>
        <taxon>Metazoa</taxon>
        <taxon>Cnidaria</taxon>
        <taxon>Anthozoa</taxon>
        <taxon>Hexacorallia</taxon>
        <taxon>Scleractinia</taxon>
        <taxon>Caryophylliina</taxon>
        <taxon>Caryophylliidae</taxon>
        <taxon>Desmophyllum</taxon>
    </lineage>
</organism>
<dbReference type="SUPFAM" id="SSF81324">
    <property type="entry name" value="Voltage-gated potassium channels"/>
    <property type="match status" value="1"/>
</dbReference>
<sequence length="114" mass="13321">MDELVLLKIHLKSLMHPLLRKTLLRIALYIAYVMLFAWIFTFIEKRDDSPHNIMERMLSGLRMDMNLKYNITDNEFESFVRRAATVAETGNELDWTFLNSMGFLFATLTTVGKA</sequence>
<proteinExistence type="predicted"/>
<keyword evidence="1" id="KW-1133">Transmembrane helix</keyword>
<evidence type="ECO:0000313" key="2">
    <source>
        <dbReference type="EMBL" id="KAJ7380085.1"/>
    </source>
</evidence>
<dbReference type="AlphaFoldDB" id="A0A9X0CYC9"/>
<keyword evidence="1" id="KW-0812">Transmembrane</keyword>
<dbReference type="OrthoDB" id="10558622at2759"/>
<dbReference type="EMBL" id="MU826354">
    <property type="protein sequence ID" value="KAJ7380085.1"/>
    <property type="molecule type" value="Genomic_DNA"/>
</dbReference>